<keyword evidence="6" id="KW-1185">Reference proteome</keyword>
<comment type="caution">
    <text evidence="5">The sequence shown here is derived from an EMBL/GenBank/DDBJ whole genome shotgun (WGS) entry which is preliminary data.</text>
</comment>
<dbReference type="EMBL" id="JAPZBO010000007">
    <property type="protein sequence ID" value="KAJ5311645.1"/>
    <property type="molecule type" value="Genomic_DNA"/>
</dbReference>
<dbReference type="GO" id="GO:0005634">
    <property type="term" value="C:nucleus"/>
    <property type="evidence" value="ECO:0007669"/>
    <property type="project" value="UniProtKB-SubCell"/>
</dbReference>
<evidence type="ECO:0000256" key="2">
    <source>
        <dbReference type="ARBA" id="ARBA00023015"/>
    </source>
</evidence>
<evidence type="ECO:0008006" key="7">
    <source>
        <dbReference type="Google" id="ProtNLM"/>
    </source>
</evidence>
<reference evidence="5" key="1">
    <citation type="submission" date="2022-12" db="EMBL/GenBank/DDBJ databases">
        <authorList>
            <person name="Petersen C."/>
        </authorList>
    </citation>
    <scope>NUCLEOTIDE SEQUENCE</scope>
    <source>
        <strain evidence="5">IBT 21472</strain>
    </source>
</reference>
<dbReference type="Proteomes" id="UP001147746">
    <property type="component" value="Unassembled WGS sequence"/>
</dbReference>
<evidence type="ECO:0000256" key="3">
    <source>
        <dbReference type="ARBA" id="ARBA00023163"/>
    </source>
</evidence>
<dbReference type="CDD" id="cd12148">
    <property type="entry name" value="fungal_TF_MHR"/>
    <property type="match status" value="1"/>
</dbReference>
<protein>
    <recommendedName>
        <fullName evidence="7">Transcription factor domain-containing protein</fullName>
    </recommendedName>
</protein>
<evidence type="ECO:0000313" key="6">
    <source>
        <dbReference type="Proteomes" id="UP001147746"/>
    </source>
</evidence>
<evidence type="ECO:0000256" key="4">
    <source>
        <dbReference type="ARBA" id="ARBA00023242"/>
    </source>
</evidence>
<proteinExistence type="predicted"/>
<dbReference type="PANTHER" id="PTHR31001:SF90">
    <property type="entry name" value="CENTROMERE DNA-BINDING PROTEIN COMPLEX CBF3 SUBUNIT B"/>
    <property type="match status" value="1"/>
</dbReference>
<sequence length="207" mass="23960">MRTIWLPVYEEAKQIVDKYLTEITYIHHVVHAPSVRTLVEDLYHNLNNQKAVKIGQVSLLLAILTSTTFFWTERDMATPLFSSVEEANGQFTTWMKLALEVLEYSRRTRSDSLEDVQATIIVCFAICNVVGITSQVRSLFYTANSVAWHLGLHRIDHPHNTENTDHEFLSPNTVRAEIGRRVWWYLVASDWSVQHLKAHLEVQRLTV</sequence>
<organism evidence="5 6">
    <name type="scientific">Penicillium atrosanguineum</name>
    <dbReference type="NCBI Taxonomy" id="1132637"/>
    <lineage>
        <taxon>Eukaryota</taxon>
        <taxon>Fungi</taxon>
        <taxon>Dikarya</taxon>
        <taxon>Ascomycota</taxon>
        <taxon>Pezizomycotina</taxon>
        <taxon>Eurotiomycetes</taxon>
        <taxon>Eurotiomycetidae</taxon>
        <taxon>Eurotiales</taxon>
        <taxon>Aspergillaceae</taxon>
        <taxon>Penicillium</taxon>
    </lineage>
</organism>
<comment type="subcellular location">
    <subcellularLocation>
        <location evidence="1">Nucleus</location>
    </subcellularLocation>
</comment>
<keyword evidence="3" id="KW-0804">Transcription</keyword>
<name>A0A9W9HDT1_9EURO</name>
<dbReference type="InterPro" id="IPR050613">
    <property type="entry name" value="Sec_Metabolite_Reg"/>
</dbReference>
<keyword evidence="4" id="KW-0539">Nucleus</keyword>
<reference evidence="5" key="2">
    <citation type="journal article" date="2023" name="IMA Fungus">
        <title>Comparative genomic study of the Penicillium genus elucidates a diverse pangenome and 15 lateral gene transfer events.</title>
        <authorList>
            <person name="Petersen C."/>
            <person name="Sorensen T."/>
            <person name="Nielsen M.R."/>
            <person name="Sondergaard T.E."/>
            <person name="Sorensen J.L."/>
            <person name="Fitzpatrick D.A."/>
            <person name="Frisvad J.C."/>
            <person name="Nielsen K.L."/>
        </authorList>
    </citation>
    <scope>NUCLEOTIDE SEQUENCE</scope>
    <source>
        <strain evidence="5">IBT 21472</strain>
    </source>
</reference>
<keyword evidence="2" id="KW-0805">Transcription regulation</keyword>
<dbReference type="OrthoDB" id="3014581at2759"/>
<dbReference type="AlphaFoldDB" id="A0A9W9HDT1"/>
<accession>A0A9W9HDT1</accession>
<dbReference type="PANTHER" id="PTHR31001">
    <property type="entry name" value="UNCHARACTERIZED TRANSCRIPTIONAL REGULATORY PROTEIN"/>
    <property type="match status" value="1"/>
</dbReference>
<evidence type="ECO:0000313" key="5">
    <source>
        <dbReference type="EMBL" id="KAJ5311645.1"/>
    </source>
</evidence>
<evidence type="ECO:0000256" key="1">
    <source>
        <dbReference type="ARBA" id="ARBA00004123"/>
    </source>
</evidence>
<gene>
    <name evidence="5" type="ORF">N7476_007505</name>
</gene>